<gene>
    <name evidence="2" type="ORF">AAFF_G00146750</name>
</gene>
<comment type="caution">
    <text evidence="2">The sequence shown here is derived from an EMBL/GenBank/DDBJ whole genome shotgun (WGS) entry which is preliminary data.</text>
</comment>
<organism evidence="2 3">
    <name type="scientific">Aldrovandia affinis</name>
    <dbReference type="NCBI Taxonomy" id="143900"/>
    <lineage>
        <taxon>Eukaryota</taxon>
        <taxon>Metazoa</taxon>
        <taxon>Chordata</taxon>
        <taxon>Craniata</taxon>
        <taxon>Vertebrata</taxon>
        <taxon>Euteleostomi</taxon>
        <taxon>Actinopterygii</taxon>
        <taxon>Neopterygii</taxon>
        <taxon>Teleostei</taxon>
        <taxon>Notacanthiformes</taxon>
        <taxon>Halosauridae</taxon>
        <taxon>Aldrovandia</taxon>
    </lineage>
</organism>
<accession>A0AAD7RQ15</accession>
<dbReference type="Proteomes" id="UP001221898">
    <property type="component" value="Unassembled WGS sequence"/>
</dbReference>
<reference evidence="2" key="1">
    <citation type="journal article" date="2023" name="Science">
        <title>Genome structures resolve the early diversification of teleost fishes.</title>
        <authorList>
            <person name="Parey E."/>
            <person name="Louis A."/>
            <person name="Montfort J."/>
            <person name="Bouchez O."/>
            <person name="Roques C."/>
            <person name="Iampietro C."/>
            <person name="Lluch J."/>
            <person name="Castinel A."/>
            <person name="Donnadieu C."/>
            <person name="Desvignes T."/>
            <person name="Floi Bucao C."/>
            <person name="Jouanno E."/>
            <person name="Wen M."/>
            <person name="Mejri S."/>
            <person name="Dirks R."/>
            <person name="Jansen H."/>
            <person name="Henkel C."/>
            <person name="Chen W.J."/>
            <person name="Zahm M."/>
            <person name="Cabau C."/>
            <person name="Klopp C."/>
            <person name="Thompson A.W."/>
            <person name="Robinson-Rechavi M."/>
            <person name="Braasch I."/>
            <person name="Lecointre G."/>
            <person name="Bobe J."/>
            <person name="Postlethwait J.H."/>
            <person name="Berthelot C."/>
            <person name="Roest Crollius H."/>
            <person name="Guiguen Y."/>
        </authorList>
    </citation>
    <scope>NUCLEOTIDE SEQUENCE</scope>
    <source>
        <strain evidence="2">NC1722</strain>
    </source>
</reference>
<evidence type="ECO:0000256" key="1">
    <source>
        <dbReference type="SAM" id="MobiDB-lite"/>
    </source>
</evidence>
<dbReference type="AlphaFoldDB" id="A0AAD7RQ15"/>
<sequence length="137" mass="14548">MHGNYKFDARRYGRGSNGSALNEKKRSFVERRRYEDDGGIQNSVLRTSRLPLGRGTGPGLLLGFKALSELGIQWGGGVAMVAFLVPKSGWRSLPGQEGVPSDSATATSAAESSQASSRPTAVDLQRAGIPAKWSAVV</sequence>
<dbReference type="EMBL" id="JAINUG010000201">
    <property type="protein sequence ID" value="KAJ8388057.1"/>
    <property type="molecule type" value="Genomic_DNA"/>
</dbReference>
<keyword evidence="3" id="KW-1185">Reference proteome</keyword>
<evidence type="ECO:0000313" key="3">
    <source>
        <dbReference type="Proteomes" id="UP001221898"/>
    </source>
</evidence>
<feature type="region of interest" description="Disordered" evidence="1">
    <location>
        <begin position="94"/>
        <end position="123"/>
    </location>
</feature>
<evidence type="ECO:0000313" key="2">
    <source>
        <dbReference type="EMBL" id="KAJ8388057.1"/>
    </source>
</evidence>
<feature type="compositionally biased region" description="Low complexity" evidence="1">
    <location>
        <begin position="101"/>
        <end position="117"/>
    </location>
</feature>
<protein>
    <submittedName>
        <fullName evidence="2">Uncharacterized protein</fullName>
    </submittedName>
</protein>
<proteinExistence type="predicted"/>
<name>A0AAD7RQ15_9TELE</name>